<evidence type="ECO:0000256" key="3">
    <source>
        <dbReference type="ARBA" id="ARBA00023315"/>
    </source>
</evidence>
<dbReference type="CDD" id="cd04301">
    <property type="entry name" value="NAT_SF"/>
    <property type="match status" value="1"/>
</dbReference>
<dbReference type="Pfam" id="PF13527">
    <property type="entry name" value="Acetyltransf_9"/>
    <property type="match status" value="1"/>
</dbReference>
<comment type="similarity">
    <text evidence="1 4">Belongs to the acetyltransferase Eis family.</text>
</comment>
<dbReference type="InterPro" id="IPR016181">
    <property type="entry name" value="Acyl_CoA_acyltransferase"/>
</dbReference>
<dbReference type="PANTHER" id="PTHR37817:SF1">
    <property type="entry name" value="N-ACETYLTRANSFERASE EIS"/>
    <property type="match status" value="1"/>
</dbReference>
<dbReference type="NCBIfam" id="NF002367">
    <property type="entry name" value="PRK01346.1-4"/>
    <property type="match status" value="1"/>
</dbReference>
<feature type="binding site" evidence="4">
    <location>
        <begin position="82"/>
        <end position="84"/>
    </location>
    <ligand>
        <name>acetyl-CoA</name>
        <dbReference type="ChEBI" id="CHEBI:57288"/>
    </ligand>
</feature>
<evidence type="ECO:0000313" key="6">
    <source>
        <dbReference type="EMBL" id="SEG86529.1"/>
    </source>
</evidence>
<dbReference type="Proteomes" id="UP000236754">
    <property type="component" value="Unassembled WGS sequence"/>
</dbReference>
<comment type="subunit">
    <text evidence="4">Homohexamer; trimer of dimers.</text>
</comment>
<dbReference type="HAMAP" id="MF_01812">
    <property type="entry name" value="Eis"/>
    <property type="match status" value="1"/>
</dbReference>
<dbReference type="InterPro" id="IPR041380">
    <property type="entry name" value="Acetyltransf_17"/>
</dbReference>
<evidence type="ECO:0000256" key="2">
    <source>
        <dbReference type="ARBA" id="ARBA00022679"/>
    </source>
</evidence>
<dbReference type="InterPro" id="IPR000182">
    <property type="entry name" value="GNAT_dom"/>
</dbReference>
<evidence type="ECO:0000313" key="7">
    <source>
        <dbReference type="Proteomes" id="UP000236754"/>
    </source>
</evidence>
<dbReference type="InterPro" id="IPR051554">
    <property type="entry name" value="Acetyltransferase_Eis"/>
</dbReference>
<keyword evidence="3 4" id="KW-0012">Acyltransferase</keyword>
<name>A0A1H6DMR2_9ACTN</name>
<evidence type="ECO:0000256" key="1">
    <source>
        <dbReference type="ARBA" id="ARBA00009213"/>
    </source>
</evidence>
<dbReference type="SUPFAM" id="SSF55729">
    <property type="entry name" value="Acyl-CoA N-acyltransferases (Nat)"/>
    <property type="match status" value="1"/>
</dbReference>
<dbReference type="RefSeq" id="WP_103889225.1">
    <property type="nucleotide sequence ID" value="NZ_FNVU01000017.1"/>
</dbReference>
<feature type="active site" description="Proton acceptor; via carboxylate" evidence="4">
    <location>
        <position position="411"/>
    </location>
</feature>
<reference evidence="6 7" key="1">
    <citation type="submission" date="2016-10" db="EMBL/GenBank/DDBJ databases">
        <authorList>
            <person name="de Groot N.N."/>
        </authorList>
    </citation>
    <scope>NUCLEOTIDE SEQUENCE [LARGE SCALE GENOMIC DNA]</scope>
    <source>
        <strain evidence="6 7">CGMCC 4.2023</strain>
    </source>
</reference>
<dbReference type="EMBL" id="FNVU01000017">
    <property type="protein sequence ID" value="SEG86529.1"/>
    <property type="molecule type" value="Genomic_DNA"/>
</dbReference>
<dbReference type="Gene3D" id="3.40.630.30">
    <property type="match status" value="2"/>
</dbReference>
<organism evidence="6 7">
    <name type="scientific">Actinacidiphila yanglinensis</name>
    <dbReference type="NCBI Taxonomy" id="310779"/>
    <lineage>
        <taxon>Bacteria</taxon>
        <taxon>Bacillati</taxon>
        <taxon>Actinomycetota</taxon>
        <taxon>Actinomycetes</taxon>
        <taxon>Kitasatosporales</taxon>
        <taxon>Streptomycetaceae</taxon>
        <taxon>Actinacidiphila</taxon>
    </lineage>
</organism>
<dbReference type="InterPro" id="IPR025559">
    <property type="entry name" value="Eis_dom"/>
</dbReference>
<dbReference type="Pfam" id="PF17668">
    <property type="entry name" value="Acetyltransf_17"/>
    <property type="match status" value="1"/>
</dbReference>
<keyword evidence="2 4" id="KW-0808">Transferase</keyword>
<dbReference type="Gene3D" id="3.30.1050.10">
    <property type="entry name" value="SCP2 sterol-binding domain"/>
    <property type="match status" value="1"/>
</dbReference>
<proteinExistence type="inferred from homology"/>
<dbReference type="InterPro" id="IPR036527">
    <property type="entry name" value="SCP2_sterol-bd_dom_sf"/>
</dbReference>
<dbReference type="InterPro" id="IPR022902">
    <property type="entry name" value="NAcTrfase_Eis"/>
</dbReference>
<evidence type="ECO:0000256" key="4">
    <source>
        <dbReference type="HAMAP-Rule" id="MF_01812"/>
    </source>
</evidence>
<gene>
    <name evidence="6" type="ORF">SAMN05216223_117117</name>
</gene>
<feature type="active site" description="Proton donor" evidence="4">
    <location>
        <position position="123"/>
    </location>
</feature>
<dbReference type="Pfam" id="PF13530">
    <property type="entry name" value="SCP2_2"/>
    <property type="match status" value="1"/>
</dbReference>
<feature type="binding site" evidence="4">
    <location>
        <begin position="118"/>
        <end position="119"/>
    </location>
    <ligand>
        <name>acetyl-CoA</name>
        <dbReference type="ChEBI" id="CHEBI:57288"/>
    </ligand>
</feature>
<sequence length="411" mass="43706">MTIELRGIGPDQWDPFFDMVIRAFHSNGEAVEERAMWRGVIEFDRITSAWDGDELVGSAGLHSFRMTVPGGDLLPVAGVTMVTVQPTHTRRGILTSMMRRQLDSLHEGGESVAVLTASEPAIYGRFGYGVATQEMHGRVDSARAGFTVPDGADGIRLRLVDVADPDVLAACEAVYARLVPGRAGMLARQPGWEKGPILDAPATRGGSGPLLCVLAETGGEVRGYARYAVARTSGPGGPASTVNLRNIGALDPVTYAALWRYLASIDLTAAVAFDNLAIDDPLLHLVADQRRCELGFLDGLHLRLVDVGPALAARAYSVPVDVVLDVADAFCPWNAGRWRLTGDAKGATCERTDDPADLALDVKELGAAYLGGPTLRAMAGAGLVRELRPGALAETCDAFRTAPAPWLPHGF</sequence>
<evidence type="ECO:0000259" key="5">
    <source>
        <dbReference type="PROSITE" id="PS51186"/>
    </source>
</evidence>
<accession>A0A1H6DMR2</accession>
<dbReference type="AlphaFoldDB" id="A0A1H6DMR2"/>
<dbReference type="GO" id="GO:0030649">
    <property type="term" value="P:aminoglycoside antibiotic catabolic process"/>
    <property type="evidence" value="ECO:0007669"/>
    <property type="project" value="TreeGrafter"/>
</dbReference>
<dbReference type="SUPFAM" id="SSF55718">
    <property type="entry name" value="SCP-like"/>
    <property type="match status" value="1"/>
</dbReference>
<feature type="domain" description="N-acetyltransferase" evidence="5">
    <location>
        <begin position="3"/>
        <end position="149"/>
    </location>
</feature>
<dbReference type="GO" id="GO:0034069">
    <property type="term" value="F:aminoglycoside N-acetyltransferase activity"/>
    <property type="evidence" value="ECO:0007669"/>
    <property type="project" value="TreeGrafter"/>
</dbReference>
<feature type="binding site" evidence="4">
    <location>
        <begin position="90"/>
        <end position="95"/>
    </location>
    <ligand>
        <name>acetyl-CoA</name>
        <dbReference type="ChEBI" id="CHEBI:57288"/>
    </ligand>
</feature>
<dbReference type="PROSITE" id="PS51186">
    <property type="entry name" value="GNAT"/>
    <property type="match status" value="1"/>
</dbReference>
<dbReference type="OrthoDB" id="8399956at2"/>
<keyword evidence="7" id="KW-1185">Reference proteome</keyword>
<protein>
    <submittedName>
        <fullName evidence="6">Predicted acetyltransferase</fullName>
    </submittedName>
</protein>
<dbReference type="PANTHER" id="PTHR37817">
    <property type="entry name" value="N-ACETYLTRANSFERASE EIS"/>
    <property type="match status" value="1"/>
</dbReference>